<evidence type="ECO:0000313" key="5">
    <source>
        <dbReference type="Proteomes" id="UP000019701"/>
    </source>
</evidence>
<dbReference type="PANTHER" id="PTHR46609">
    <property type="entry name" value="EXONUCLEASE, PHAGE-TYPE/RECB, C-TERMINAL DOMAIN-CONTAINING PROTEIN"/>
    <property type="match status" value="1"/>
</dbReference>
<dbReference type="InterPro" id="IPR011335">
    <property type="entry name" value="Restrct_endonuc-II-like"/>
</dbReference>
<keyword evidence="5" id="KW-1185">Reference proteome</keyword>
<evidence type="ECO:0000313" key="4">
    <source>
        <dbReference type="EMBL" id="AGV99267.1"/>
    </source>
</evidence>
<dbReference type="InterPro" id="IPR019080">
    <property type="entry name" value="YqaJ_viral_recombinase"/>
</dbReference>
<organism evidence="4 5">
    <name type="scientific">Pectobacterium phage PM1</name>
    <dbReference type="NCBI Taxonomy" id="1399915"/>
    <lineage>
        <taxon>Viruses</taxon>
        <taxon>Duplodnaviria</taxon>
        <taxon>Heunggongvirae</taxon>
        <taxon>Uroviricota</taxon>
        <taxon>Caudoviricetes</taxon>
        <taxon>Chaseviridae</taxon>
        <taxon>Cleopatravirinae</taxon>
        <taxon>Suwonvirus</taxon>
        <taxon>Suwonvirus PM1</taxon>
    </lineage>
</organism>
<evidence type="ECO:0000259" key="2">
    <source>
        <dbReference type="Pfam" id="PF01464"/>
    </source>
</evidence>
<name>X2CRN9_9CAUD</name>
<feature type="domain" description="YqaJ viral recombinase" evidence="3">
    <location>
        <begin position="470"/>
        <end position="598"/>
    </location>
</feature>
<dbReference type="EMBL" id="KF534715">
    <property type="protein sequence ID" value="AGV99267.1"/>
    <property type="molecule type" value="Genomic_DNA"/>
</dbReference>
<feature type="region of interest" description="Disordered" evidence="1">
    <location>
        <begin position="1106"/>
        <end position="1153"/>
    </location>
</feature>
<feature type="domain" description="Transglycosylase SLT" evidence="2">
    <location>
        <begin position="1116"/>
        <end position="1193"/>
    </location>
</feature>
<dbReference type="Proteomes" id="UP000019701">
    <property type="component" value="Segment"/>
</dbReference>
<dbReference type="SUPFAM" id="SSF53955">
    <property type="entry name" value="Lysozyme-like"/>
    <property type="match status" value="1"/>
</dbReference>
<feature type="compositionally biased region" description="Gly residues" evidence="1">
    <location>
        <begin position="806"/>
        <end position="820"/>
    </location>
</feature>
<sequence length="1279" mass="137584">MANSLKQLMSLSEPELIGLGAQYGLSFHAGMKKSQMAQQLSQSAASGWMEVNKELMSESPDGTYDEMVGFHGTSDMLSDAAHAAQNIHAAGMGGAFQHYMSSGAGWQVEAIDDYLKQLGATAQDVWMHLPKEQEDSHPAAFRALSNYMRDTLVGHQDIMPEIKGHHSGDILKEYSTKLGNIQDSYEHLSHMYLDKSLYENGSQYAHDISRVSARLATQMGSRYLEVAASSAMGAHVSYMSTLPAVGDPSVVGNVAHARQPLNAAGLPLGSTGSAVAGREKYSLASSLTGLPENNPAAQSVYKSIQETVHNLAQVYKGGDNASTGMNPYKHRTSEYDMIMDSATRYNDVADVRSGYANLARELADEPSYSATNIRAILDNNHDKMDAESFAPVGIANPSFSHARLAEVGTSFTANLDSPTNWNSARMRREEKAIADLDASHANFRDVADGGQRSSGTTITYHDEVEQGSPEWHAMRSKYSITGSTIGSYLGNNAYTSPIKEMSDKLGINPKPRASNFDMERGHRLEPIARARVGREFGFNIGESGAITNSDYPDFLYSPDGLIGDDALWEHKAPRKFFDLKEHPDYNDQMQLGMLVSNRQRTLFSQTVGNETRSQWVERDPDWFNRNESRINSTLARMDVGHEVGSDNNFKTPEEAEQAARKAMTGEGIWGFRTKNSGEGYYTGGKRGMSRFSATAGTDADEFAGRRSAFEPNNEDNGYRPNFVMQDSTQTGLSVIGQGSGNGVAIYGQAPSESNPNSLTNSVKEGILLAQEENRQRRGFREINEEYAEDADFEEEGISRSRFDRSNGGGGRRGGGGGGGRTPNPWDEQFGGPAGGAVARGIAGGSVSSATNGLMTAMASTPWGRVAAVAAGAVQIGAELADNANESLGTAQDAGMTNPVAFASQRQGMEMLGLSENQALNVAQTTHSAYNTLLNGDSSGAVRLVQGTRGLLTISDIRETEGDPVALARIIQERGRERGWSQARVAGAMDMAGLGGMARTYQREGAVQRAAEAVRDDGAAAETDDAVTNTQVLRGVVRRASPEYGIQSAYFQHGANYAALAATGVQDALNVGNGVVNAGNSIAAGAENLEGRAKEFLDHFLPNAESGNREYDKHGNRITSPTGARGKYQILPSTARDPGFGLRPSDGTPQDDERLAREYMMTLVDRYNGDYEKANAAYTDGAGTVDKAVKNYGDDWLKHVPQQAQNRVAEYRKWSKSTGAIQQGAGGFAGSPMSNPVPTVINLNVNAQVNNKQATATVVATNGQTTTQTVNMGSGAQQRR</sequence>
<dbReference type="KEGG" id="vg:18938779"/>
<proteinExistence type="predicted"/>
<evidence type="ECO:0000259" key="3">
    <source>
        <dbReference type="Pfam" id="PF09588"/>
    </source>
</evidence>
<dbReference type="InterPro" id="IPR011604">
    <property type="entry name" value="PDDEXK-like_dom_sf"/>
</dbReference>
<dbReference type="InterPro" id="IPR023346">
    <property type="entry name" value="Lysozyme-like_dom_sf"/>
</dbReference>
<reference evidence="4 5" key="1">
    <citation type="journal article" date="2014" name="Arch. Virol.">
        <title>Complete genome sequence of the Pectobacterium carotovorum subsp. carotovorum virulent bacteriophage PM1.</title>
        <authorList>
            <person name="Lim J.A."/>
            <person name="Shin H."/>
            <person name="Lee D.H."/>
            <person name="Han S.W."/>
            <person name="Lee J.H."/>
            <person name="Ryu S."/>
            <person name="Heu S."/>
        </authorList>
    </citation>
    <scope>NUCLEOTIDE SEQUENCE [LARGE SCALE GENOMIC DNA]</scope>
</reference>
<dbReference type="InterPro" id="IPR008258">
    <property type="entry name" value="Transglycosylase_SLT_dom_1"/>
</dbReference>
<gene>
    <name evidence="4" type="ORF">PM1_051</name>
</gene>
<feature type="region of interest" description="Disordered" evidence="1">
    <location>
        <begin position="790"/>
        <end position="836"/>
    </location>
</feature>
<dbReference type="PANTHER" id="PTHR46609:SF6">
    <property type="entry name" value="EXONUCLEASE, PHAGE-TYPE_RECB, C-TERMINAL DOMAIN-CONTAINING PROTEIN-RELATED"/>
    <property type="match status" value="1"/>
</dbReference>
<accession>X2CRN9</accession>
<dbReference type="Gene3D" id="1.10.530.10">
    <property type="match status" value="1"/>
</dbReference>
<dbReference type="RefSeq" id="YP_009021828.1">
    <property type="nucleotide sequence ID" value="NC_023865.1"/>
</dbReference>
<dbReference type="GeneID" id="18938779"/>
<dbReference type="Gene3D" id="3.90.320.10">
    <property type="match status" value="1"/>
</dbReference>
<dbReference type="InterPro" id="IPR051703">
    <property type="entry name" value="NF-kappa-B_Signaling_Reg"/>
</dbReference>
<dbReference type="Pfam" id="PF01464">
    <property type="entry name" value="SLT"/>
    <property type="match status" value="1"/>
</dbReference>
<protein>
    <submittedName>
        <fullName evidence="4">Putative tail fiber</fullName>
    </submittedName>
</protein>
<dbReference type="Pfam" id="PF09588">
    <property type="entry name" value="YqaJ"/>
    <property type="match status" value="1"/>
</dbReference>
<evidence type="ECO:0000256" key="1">
    <source>
        <dbReference type="SAM" id="MobiDB-lite"/>
    </source>
</evidence>
<dbReference type="SUPFAM" id="SSF52980">
    <property type="entry name" value="Restriction endonuclease-like"/>
    <property type="match status" value="1"/>
</dbReference>